<dbReference type="Gene3D" id="1.20.1050.10">
    <property type="match status" value="1"/>
</dbReference>
<dbReference type="eggNOG" id="COG0625">
    <property type="taxonomic scope" value="Bacteria"/>
</dbReference>
<dbReference type="Pfam" id="PF14497">
    <property type="entry name" value="GST_C_3"/>
    <property type="match status" value="1"/>
</dbReference>
<dbReference type="PANTHER" id="PTHR11571">
    <property type="entry name" value="GLUTATHIONE S-TRANSFERASE"/>
    <property type="match status" value="1"/>
</dbReference>
<evidence type="ECO:0000259" key="2">
    <source>
        <dbReference type="PROSITE" id="PS50405"/>
    </source>
</evidence>
<keyword evidence="3" id="KW-0808">Transferase</keyword>
<reference evidence="3" key="1">
    <citation type="submission" date="2008-01" db="EMBL/GenBank/DDBJ databases">
        <title>Complete sequence of chromosome of Caulobacter sp. K31.</title>
        <authorList>
            <consortium name="US DOE Joint Genome Institute"/>
            <person name="Copeland A."/>
            <person name="Lucas S."/>
            <person name="Lapidus A."/>
            <person name="Barry K."/>
            <person name="Glavina del Rio T."/>
            <person name="Dalin E."/>
            <person name="Tice H."/>
            <person name="Pitluck S."/>
            <person name="Bruce D."/>
            <person name="Goodwin L."/>
            <person name="Thompson L.S."/>
            <person name="Brettin T."/>
            <person name="Detter J.C."/>
            <person name="Han C."/>
            <person name="Schmutz J."/>
            <person name="Larimer F."/>
            <person name="Land M."/>
            <person name="Hauser L."/>
            <person name="Kyrpides N."/>
            <person name="Kim E."/>
            <person name="Stephens C."/>
            <person name="Richardson P."/>
        </authorList>
    </citation>
    <scope>NUCLEOTIDE SEQUENCE [LARGE SCALE GENOMIC DNA]</scope>
    <source>
        <strain evidence="3">K31</strain>
    </source>
</reference>
<dbReference type="SUPFAM" id="SSF47616">
    <property type="entry name" value="GST C-terminal domain-like"/>
    <property type="match status" value="1"/>
</dbReference>
<organism evidence="3">
    <name type="scientific">Caulobacter sp. (strain K31)</name>
    <dbReference type="NCBI Taxonomy" id="366602"/>
    <lineage>
        <taxon>Bacteria</taxon>
        <taxon>Pseudomonadati</taxon>
        <taxon>Pseudomonadota</taxon>
        <taxon>Alphaproteobacteria</taxon>
        <taxon>Caulobacterales</taxon>
        <taxon>Caulobacteraceae</taxon>
        <taxon>Caulobacter</taxon>
    </lineage>
</organism>
<dbReference type="AlphaFoldDB" id="B0SZA7"/>
<gene>
    <name evidence="3" type="ordered locus">Caul_4316</name>
</gene>
<evidence type="ECO:0000313" key="3">
    <source>
        <dbReference type="EMBL" id="ABZ73436.1"/>
    </source>
</evidence>
<dbReference type="KEGG" id="cak:Caul_4316"/>
<dbReference type="OrthoDB" id="7203409at2"/>
<proteinExistence type="predicted"/>
<protein>
    <submittedName>
        <fullName evidence="3">Glutathione S-transferase-like protein</fullName>
    </submittedName>
</protein>
<dbReference type="GO" id="GO:0004364">
    <property type="term" value="F:glutathione transferase activity"/>
    <property type="evidence" value="ECO:0007669"/>
    <property type="project" value="TreeGrafter"/>
</dbReference>
<dbReference type="InterPro" id="IPR036249">
    <property type="entry name" value="Thioredoxin-like_sf"/>
</dbReference>
<dbReference type="STRING" id="366602.Caul_4316"/>
<dbReference type="GO" id="GO:0006749">
    <property type="term" value="P:glutathione metabolic process"/>
    <property type="evidence" value="ECO:0007669"/>
    <property type="project" value="TreeGrafter"/>
</dbReference>
<dbReference type="PROSITE" id="PS50405">
    <property type="entry name" value="GST_CTER"/>
    <property type="match status" value="1"/>
</dbReference>
<dbReference type="PANTHER" id="PTHR11571:SF263">
    <property type="entry name" value="GLUTATHIONE S-TRANSFERASE"/>
    <property type="match status" value="1"/>
</dbReference>
<sequence>MTYHLHYWPTIQGRGEFVRLALEEAGAAYIDVARGDEGGGEAALMADMASHDHPPFAPPYLVDGDLVIGQTANILLHLGPRHGLAPKAEAGRLWVNQLQLTIADLVVEAHDVHHPVGAGLYYEDQKDEAARRAREFRTERIGRFLGWFETVLDRAPKGGWLTGEALTYADLSLFQAVEGLRYAFPHAMARLEPRLDRVIAVRDAVARRPNIKAYLASERRVPFSTEGIFRHYPELDPG</sequence>
<dbReference type="SUPFAM" id="SSF52833">
    <property type="entry name" value="Thioredoxin-like"/>
    <property type="match status" value="1"/>
</dbReference>
<dbReference type="PROSITE" id="PS50404">
    <property type="entry name" value="GST_NTER"/>
    <property type="match status" value="1"/>
</dbReference>
<dbReference type="InterPro" id="IPR050213">
    <property type="entry name" value="GST_superfamily"/>
</dbReference>
<dbReference type="InterPro" id="IPR036282">
    <property type="entry name" value="Glutathione-S-Trfase_C_sf"/>
</dbReference>
<dbReference type="Gene3D" id="3.40.30.10">
    <property type="entry name" value="Glutaredoxin"/>
    <property type="match status" value="1"/>
</dbReference>
<name>B0SZA7_CAUSK</name>
<dbReference type="CDD" id="cd03039">
    <property type="entry name" value="GST_N_Sigma_like"/>
    <property type="match status" value="1"/>
</dbReference>
<evidence type="ECO:0000259" key="1">
    <source>
        <dbReference type="PROSITE" id="PS50404"/>
    </source>
</evidence>
<dbReference type="InterPro" id="IPR004045">
    <property type="entry name" value="Glutathione_S-Trfase_N"/>
</dbReference>
<dbReference type="CDD" id="cd03192">
    <property type="entry name" value="GST_C_Sigma_like"/>
    <property type="match status" value="1"/>
</dbReference>
<accession>B0SZA7</accession>
<dbReference type="HOGENOM" id="CLU_039475_0_1_5"/>
<dbReference type="EMBL" id="CP000927">
    <property type="protein sequence ID" value="ABZ73436.1"/>
    <property type="molecule type" value="Genomic_DNA"/>
</dbReference>
<feature type="domain" description="GST N-terminal" evidence="1">
    <location>
        <begin position="1"/>
        <end position="86"/>
    </location>
</feature>
<dbReference type="InterPro" id="IPR004046">
    <property type="entry name" value="GST_C"/>
</dbReference>
<dbReference type="InterPro" id="IPR010987">
    <property type="entry name" value="Glutathione-S-Trfase_C-like"/>
</dbReference>
<feature type="domain" description="GST C-terminal" evidence="2">
    <location>
        <begin position="88"/>
        <end position="223"/>
    </location>
</feature>